<dbReference type="PRINTS" id="PR00413">
    <property type="entry name" value="HADHALOGNASE"/>
</dbReference>
<name>A0A3N9THV9_9VIBR</name>
<evidence type="ECO:0000313" key="1">
    <source>
        <dbReference type="EMBL" id="RQW63484.1"/>
    </source>
</evidence>
<dbReference type="Pfam" id="PF00702">
    <property type="entry name" value="Hydrolase"/>
    <property type="match status" value="1"/>
</dbReference>
<dbReference type="InterPro" id="IPR023214">
    <property type="entry name" value="HAD_sf"/>
</dbReference>
<dbReference type="PANTHER" id="PTHR43611:SF3">
    <property type="entry name" value="FLAVIN MONONUCLEOTIDE HYDROLASE 1, CHLOROPLATIC"/>
    <property type="match status" value="1"/>
</dbReference>
<dbReference type="SFLD" id="SFLDG01129">
    <property type="entry name" value="C1.5:_HAD__Beta-PGM__Phosphata"/>
    <property type="match status" value="1"/>
</dbReference>
<dbReference type="SFLD" id="SFLDS00003">
    <property type="entry name" value="Haloacid_Dehalogenase"/>
    <property type="match status" value="1"/>
</dbReference>
<dbReference type="Gene3D" id="3.40.50.1000">
    <property type="entry name" value="HAD superfamily/HAD-like"/>
    <property type="match status" value="1"/>
</dbReference>
<protein>
    <submittedName>
        <fullName evidence="1">HAD family phosphatase</fullName>
    </submittedName>
</protein>
<dbReference type="CDD" id="cd02603">
    <property type="entry name" value="HAD_sEH-N_like"/>
    <property type="match status" value="1"/>
</dbReference>
<dbReference type="NCBIfam" id="TIGR01509">
    <property type="entry name" value="HAD-SF-IA-v3"/>
    <property type="match status" value="1"/>
</dbReference>
<evidence type="ECO:0000313" key="2">
    <source>
        <dbReference type="Proteomes" id="UP000281112"/>
    </source>
</evidence>
<gene>
    <name evidence="1" type="ORF">EES38_09560</name>
</gene>
<dbReference type="OrthoDB" id="9797415at2"/>
<organism evidence="1 2">
    <name type="scientific">Vibrio viridaestus</name>
    <dbReference type="NCBI Taxonomy" id="2487322"/>
    <lineage>
        <taxon>Bacteria</taxon>
        <taxon>Pseudomonadati</taxon>
        <taxon>Pseudomonadota</taxon>
        <taxon>Gammaproteobacteria</taxon>
        <taxon>Vibrionales</taxon>
        <taxon>Vibrionaceae</taxon>
        <taxon>Vibrio</taxon>
    </lineage>
</organism>
<dbReference type="AlphaFoldDB" id="A0A3N9THV9"/>
<dbReference type="Proteomes" id="UP000281112">
    <property type="component" value="Unassembled WGS sequence"/>
</dbReference>
<accession>A0A3N9THV9</accession>
<dbReference type="RefSeq" id="WP_124936947.1">
    <property type="nucleotide sequence ID" value="NZ_RJVQ01000003.1"/>
</dbReference>
<dbReference type="SUPFAM" id="SSF56784">
    <property type="entry name" value="HAD-like"/>
    <property type="match status" value="1"/>
</dbReference>
<proteinExistence type="predicted"/>
<dbReference type="PANTHER" id="PTHR43611">
    <property type="entry name" value="ALPHA-D-GLUCOSE 1-PHOSPHATE PHOSPHATASE"/>
    <property type="match status" value="1"/>
</dbReference>
<dbReference type="InterPro" id="IPR023198">
    <property type="entry name" value="PGP-like_dom2"/>
</dbReference>
<reference evidence="1 2" key="1">
    <citation type="submission" date="2018-11" db="EMBL/GenBank/DDBJ databases">
        <title>Vibrio LJC006 sp. nov., isolated from seawater during the bloom of the enteromorpha.</title>
        <authorList>
            <person name="Liang J."/>
        </authorList>
    </citation>
    <scope>NUCLEOTIDE SEQUENCE [LARGE SCALE GENOMIC DNA]</scope>
    <source>
        <strain evidence="1 2">LJC006</strain>
    </source>
</reference>
<dbReference type="EMBL" id="RJVQ01000003">
    <property type="protein sequence ID" value="RQW63484.1"/>
    <property type="molecule type" value="Genomic_DNA"/>
</dbReference>
<keyword evidence="2" id="KW-1185">Reference proteome</keyword>
<comment type="caution">
    <text evidence="1">The sequence shown here is derived from an EMBL/GenBank/DDBJ whole genome shotgun (WGS) entry which is preliminary data.</text>
</comment>
<sequence>MIKNIIFDIGNVIVRWNPLEIIALTFPQDPSPYDKTKQVFQSEIWLKLNQGIISEQEAKLQYQLKLSLSPDDTETLFYYVKATQILLHGSMELLLKLKQAGYKLYALTDNVTEIIDYLKKTYDFWSLFEGSIISANEGVLKPDPTIYKSVLNRFDLRAEESVFLDDMAANVKGAEAVGIQAIQFYSARQCEQELANLGITV</sequence>
<dbReference type="InterPro" id="IPR006439">
    <property type="entry name" value="HAD-SF_hydro_IA"/>
</dbReference>
<dbReference type="InterPro" id="IPR036412">
    <property type="entry name" value="HAD-like_sf"/>
</dbReference>
<dbReference type="Gene3D" id="1.10.150.240">
    <property type="entry name" value="Putative phosphatase, domain 2"/>
    <property type="match status" value="1"/>
</dbReference>